<dbReference type="Proteomes" id="UP001149165">
    <property type="component" value="Unassembled WGS sequence"/>
</dbReference>
<feature type="region of interest" description="Disordered" evidence="1">
    <location>
        <begin position="294"/>
        <end position="313"/>
    </location>
</feature>
<sequence length="389" mass="44709">MNTSPEAVRQARYRYRPGKSCQHNVVVRYFAGDELLFCDDCGRPNRFLYVCAADTPEFSPFDNPNHLAVPDISILSPSVQKAAEEGHYTEDQIYQLITQRMGVVTTAKDQQKEFSQSLTSSDLLSSFIKKTSTTALNSLDDINDSHLPCQRRACAACRPNWADRAWQSLNTVLNQEYQDPPRIPEYLNRRPVDVRVARNLPELDVYDWKNSTAFQLWWNGFQSILPYDVSIALGMARSMNLGPSQFKKLMEWFVNRCHTAERAKDTFSWLWEIQKSPSQLAHFLQTLADSRTFPPQQEWPRSTRQPLDPDGSVISRPIWEEVEKEGELIEIPDWEYSDDLSYSAMYRPVQRMNTGLFSAHRAALADHDDKNEPEPSQSALSSDLKEMAE</sequence>
<protein>
    <submittedName>
        <fullName evidence="2">Uncharacterized protein</fullName>
    </submittedName>
</protein>
<evidence type="ECO:0000313" key="2">
    <source>
        <dbReference type="EMBL" id="KAJ5083522.1"/>
    </source>
</evidence>
<dbReference type="AlphaFoldDB" id="A0A9W9JWC5"/>
<feature type="region of interest" description="Disordered" evidence="1">
    <location>
        <begin position="362"/>
        <end position="389"/>
    </location>
</feature>
<evidence type="ECO:0000256" key="1">
    <source>
        <dbReference type="SAM" id="MobiDB-lite"/>
    </source>
</evidence>
<keyword evidence="3" id="KW-1185">Reference proteome</keyword>
<name>A0A9W9JWC5_9EURO</name>
<feature type="compositionally biased region" description="Basic and acidic residues" evidence="1">
    <location>
        <begin position="363"/>
        <end position="373"/>
    </location>
</feature>
<dbReference type="EMBL" id="JAPQKH010000008">
    <property type="protein sequence ID" value="KAJ5083522.1"/>
    <property type="molecule type" value="Genomic_DNA"/>
</dbReference>
<comment type="caution">
    <text evidence="2">The sequence shown here is derived from an EMBL/GenBank/DDBJ whole genome shotgun (WGS) entry which is preliminary data.</text>
</comment>
<feature type="compositionally biased region" description="Polar residues" evidence="1">
    <location>
        <begin position="294"/>
        <end position="305"/>
    </location>
</feature>
<dbReference type="OrthoDB" id="4776522at2759"/>
<reference evidence="2" key="1">
    <citation type="submission" date="2022-11" db="EMBL/GenBank/DDBJ databases">
        <authorList>
            <person name="Petersen C."/>
        </authorList>
    </citation>
    <scope>NUCLEOTIDE SEQUENCE</scope>
    <source>
        <strain evidence="2">IBT 30069</strain>
    </source>
</reference>
<accession>A0A9W9JWC5</accession>
<organism evidence="2 3">
    <name type="scientific">Penicillium angulare</name>
    <dbReference type="NCBI Taxonomy" id="116970"/>
    <lineage>
        <taxon>Eukaryota</taxon>
        <taxon>Fungi</taxon>
        <taxon>Dikarya</taxon>
        <taxon>Ascomycota</taxon>
        <taxon>Pezizomycotina</taxon>
        <taxon>Eurotiomycetes</taxon>
        <taxon>Eurotiomycetidae</taxon>
        <taxon>Eurotiales</taxon>
        <taxon>Aspergillaceae</taxon>
        <taxon>Penicillium</taxon>
    </lineage>
</organism>
<reference evidence="2" key="2">
    <citation type="journal article" date="2023" name="IMA Fungus">
        <title>Comparative genomic study of the Penicillium genus elucidates a diverse pangenome and 15 lateral gene transfer events.</title>
        <authorList>
            <person name="Petersen C."/>
            <person name="Sorensen T."/>
            <person name="Nielsen M.R."/>
            <person name="Sondergaard T.E."/>
            <person name="Sorensen J.L."/>
            <person name="Fitzpatrick D.A."/>
            <person name="Frisvad J.C."/>
            <person name="Nielsen K.L."/>
        </authorList>
    </citation>
    <scope>NUCLEOTIDE SEQUENCE</scope>
    <source>
        <strain evidence="2">IBT 30069</strain>
    </source>
</reference>
<proteinExistence type="predicted"/>
<evidence type="ECO:0000313" key="3">
    <source>
        <dbReference type="Proteomes" id="UP001149165"/>
    </source>
</evidence>
<gene>
    <name evidence="2" type="ORF">N7456_012949</name>
</gene>